<dbReference type="EMBL" id="SRLO01000033">
    <property type="protein sequence ID" value="TNN83499.1"/>
    <property type="molecule type" value="Genomic_DNA"/>
</dbReference>
<accession>A0A4Z2IZW1</accession>
<proteinExistence type="predicted"/>
<evidence type="ECO:0000313" key="2">
    <source>
        <dbReference type="EMBL" id="TNN83499.1"/>
    </source>
</evidence>
<feature type="region of interest" description="Disordered" evidence="1">
    <location>
        <begin position="127"/>
        <end position="167"/>
    </location>
</feature>
<evidence type="ECO:0000313" key="3">
    <source>
        <dbReference type="Proteomes" id="UP000314294"/>
    </source>
</evidence>
<organism evidence="2 3">
    <name type="scientific">Liparis tanakae</name>
    <name type="common">Tanaka's snailfish</name>
    <dbReference type="NCBI Taxonomy" id="230148"/>
    <lineage>
        <taxon>Eukaryota</taxon>
        <taxon>Metazoa</taxon>
        <taxon>Chordata</taxon>
        <taxon>Craniata</taxon>
        <taxon>Vertebrata</taxon>
        <taxon>Euteleostomi</taxon>
        <taxon>Actinopterygii</taxon>
        <taxon>Neopterygii</taxon>
        <taxon>Teleostei</taxon>
        <taxon>Neoteleostei</taxon>
        <taxon>Acanthomorphata</taxon>
        <taxon>Eupercaria</taxon>
        <taxon>Perciformes</taxon>
        <taxon>Cottioidei</taxon>
        <taxon>Cottales</taxon>
        <taxon>Liparidae</taxon>
        <taxon>Liparis</taxon>
    </lineage>
</organism>
<evidence type="ECO:0000256" key="1">
    <source>
        <dbReference type="SAM" id="MobiDB-lite"/>
    </source>
</evidence>
<name>A0A4Z2IZW1_9TELE</name>
<reference evidence="2 3" key="1">
    <citation type="submission" date="2019-03" db="EMBL/GenBank/DDBJ databases">
        <title>First draft genome of Liparis tanakae, snailfish: a comprehensive survey of snailfish specific genes.</title>
        <authorList>
            <person name="Kim W."/>
            <person name="Song I."/>
            <person name="Jeong J.-H."/>
            <person name="Kim D."/>
            <person name="Kim S."/>
            <person name="Ryu S."/>
            <person name="Song J.Y."/>
            <person name="Lee S.K."/>
        </authorList>
    </citation>
    <scope>NUCLEOTIDE SEQUENCE [LARGE SCALE GENOMIC DNA]</scope>
    <source>
        <tissue evidence="2">Muscle</tissue>
    </source>
</reference>
<dbReference type="Proteomes" id="UP000314294">
    <property type="component" value="Unassembled WGS sequence"/>
</dbReference>
<keyword evidence="3" id="KW-1185">Reference proteome</keyword>
<protein>
    <submittedName>
        <fullName evidence="2">Uncharacterized protein</fullName>
    </submittedName>
</protein>
<gene>
    <name evidence="2" type="ORF">EYF80_006480</name>
</gene>
<comment type="caution">
    <text evidence="2">The sequence shown here is derived from an EMBL/GenBank/DDBJ whole genome shotgun (WGS) entry which is preliminary data.</text>
</comment>
<sequence>MSSQSSASRESMTSFCSALNIYQLESHNVADVRLKAKPRLQPHRAAGGLLIDSSALVMLSAQTGADVGSQTEGKAVHHQPIGSLVMLHSELITLRTPADRLSWTQTLLSSCWDMKVLTDKQAVYNEGGEPAERSVALPRLLSGGEEERKRADGIGEEGSGKESSRKK</sequence>
<dbReference type="AlphaFoldDB" id="A0A4Z2IZW1"/>
<feature type="compositionally biased region" description="Basic and acidic residues" evidence="1">
    <location>
        <begin position="145"/>
        <end position="167"/>
    </location>
</feature>